<reference evidence="6" key="1">
    <citation type="journal article" date="2014" name="Front. Microbiol.">
        <title>High frequency of phylogenetically diverse reductive dehalogenase-homologous genes in deep subseafloor sedimentary metagenomes.</title>
        <authorList>
            <person name="Kawai M."/>
            <person name="Futagami T."/>
            <person name="Toyoda A."/>
            <person name="Takaki Y."/>
            <person name="Nishi S."/>
            <person name="Hori S."/>
            <person name="Arai W."/>
            <person name="Tsubouchi T."/>
            <person name="Morono Y."/>
            <person name="Uchiyama I."/>
            <person name="Ito T."/>
            <person name="Fujiyama A."/>
            <person name="Inagaki F."/>
            <person name="Takami H."/>
        </authorList>
    </citation>
    <scope>NUCLEOTIDE SEQUENCE</scope>
    <source>
        <strain evidence="6">Expedition CK06-06</strain>
    </source>
</reference>
<evidence type="ECO:0000256" key="2">
    <source>
        <dbReference type="ARBA" id="ARBA00022982"/>
    </source>
</evidence>
<organism evidence="6">
    <name type="scientific">marine sediment metagenome</name>
    <dbReference type="NCBI Taxonomy" id="412755"/>
    <lineage>
        <taxon>unclassified sequences</taxon>
        <taxon>metagenomes</taxon>
        <taxon>ecological metagenomes</taxon>
    </lineage>
</organism>
<dbReference type="PANTHER" id="PTHR45663">
    <property type="entry name" value="GEO12009P1"/>
    <property type="match status" value="1"/>
</dbReference>
<dbReference type="InterPro" id="IPR036249">
    <property type="entry name" value="Thioredoxin-like_sf"/>
</dbReference>
<evidence type="ECO:0000256" key="4">
    <source>
        <dbReference type="ARBA" id="ARBA00023284"/>
    </source>
</evidence>
<dbReference type="GO" id="GO:0015035">
    <property type="term" value="F:protein-disulfide reductase activity"/>
    <property type="evidence" value="ECO:0007669"/>
    <property type="project" value="InterPro"/>
</dbReference>
<evidence type="ECO:0000256" key="1">
    <source>
        <dbReference type="ARBA" id="ARBA00022448"/>
    </source>
</evidence>
<keyword evidence="1" id="KW-0813">Transport</keyword>
<keyword evidence="3" id="KW-1015">Disulfide bond</keyword>
<dbReference type="GO" id="GO:0005829">
    <property type="term" value="C:cytosol"/>
    <property type="evidence" value="ECO:0007669"/>
    <property type="project" value="TreeGrafter"/>
</dbReference>
<evidence type="ECO:0000256" key="3">
    <source>
        <dbReference type="ARBA" id="ARBA00023157"/>
    </source>
</evidence>
<dbReference type="Gene3D" id="3.40.30.10">
    <property type="entry name" value="Glutaredoxin"/>
    <property type="match status" value="1"/>
</dbReference>
<feature type="domain" description="Thioredoxin" evidence="5">
    <location>
        <begin position="1"/>
        <end position="105"/>
    </location>
</feature>
<dbReference type="PROSITE" id="PS51352">
    <property type="entry name" value="THIOREDOXIN_2"/>
    <property type="match status" value="1"/>
</dbReference>
<dbReference type="EMBL" id="BARU01006187">
    <property type="protein sequence ID" value="GAH45852.1"/>
    <property type="molecule type" value="Genomic_DNA"/>
</dbReference>
<dbReference type="PIRSF" id="PIRSF000077">
    <property type="entry name" value="Thioredoxin"/>
    <property type="match status" value="1"/>
</dbReference>
<proteinExistence type="predicted"/>
<accession>X1FLK9</accession>
<name>X1FLK9_9ZZZZ</name>
<dbReference type="GO" id="GO:0045454">
    <property type="term" value="P:cell redox homeostasis"/>
    <property type="evidence" value="ECO:0007669"/>
    <property type="project" value="TreeGrafter"/>
</dbReference>
<dbReference type="PANTHER" id="PTHR45663:SF11">
    <property type="entry name" value="GEO12009P1"/>
    <property type="match status" value="1"/>
</dbReference>
<dbReference type="InterPro" id="IPR013766">
    <property type="entry name" value="Thioredoxin_domain"/>
</dbReference>
<keyword evidence="4" id="KW-0676">Redox-active center</keyword>
<evidence type="ECO:0000259" key="5">
    <source>
        <dbReference type="PROSITE" id="PS51352"/>
    </source>
</evidence>
<dbReference type="AlphaFoldDB" id="X1FLK9"/>
<evidence type="ECO:0000313" key="6">
    <source>
        <dbReference type="EMBL" id="GAH45852.1"/>
    </source>
</evidence>
<protein>
    <recommendedName>
        <fullName evidence="5">Thioredoxin domain-containing protein</fullName>
    </recommendedName>
</protein>
<sequence length="107" mass="12369">MKEINEDNFLEEVLESDIPVVVDLFTSWCMPCRRMGDMLDQLSQKYQGKAKFYKLDIDKNRELADKLNIGSVPTLLFFGRDGEIEAQVGLVSEEKVKSKIEKVLVRR</sequence>
<dbReference type="CDD" id="cd02947">
    <property type="entry name" value="TRX_family"/>
    <property type="match status" value="1"/>
</dbReference>
<comment type="caution">
    <text evidence="6">The sequence shown here is derived from an EMBL/GenBank/DDBJ whole genome shotgun (WGS) entry which is preliminary data.</text>
</comment>
<dbReference type="Pfam" id="PF00085">
    <property type="entry name" value="Thioredoxin"/>
    <property type="match status" value="1"/>
</dbReference>
<keyword evidence="2" id="KW-0249">Electron transport</keyword>
<dbReference type="SUPFAM" id="SSF52833">
    <property type="entry name" value="Thioredoxin-like"/>
    <property type="match status" value="1"/>
</dbReference>
<dbReference type="NCBIfam" id="TIGR01068">
    <property type="entry name" value="thioredoxin"/>
    <property type="match status" value="1"/>
</dbReference>
<dbReference type="InterPro" id="IPR005746">
    <property type="entry name" value="Thioredoxin"/>
</dbReference>
<gene>
    <name evidence="6" type="ORF">S03H2_12147</name>
</gene>